<organism evidence="15 16">
    <name type="scientific">Clavelina lepadiformis</name>
    <name type="common">Light-bulb sea squirt</name>
    <name type="synonym">Ascidia lepadiformis</name>
    <dbReference type="NCBI Taxonomy" id="159417"/>
    <lineage>
        <taxon>Eukaryota</taxon>
        <taxon>Metazoa</taxon>
        <taxon>Chordata</taxon>
        <taxon>Tunicata</taxon>
        <taxon>Ascidiacea</taxon>
        <taxon>Aplousobranchia</taxon>
        <taxon>Clavelinidae</taxon>
        <taxon>Clavelina</taxon>
    </lineage>
</organism>
<feature type="region of interest" description="Disordered" evidence="13">
    <location>
        <begin position="1"/>
        <end position="112"/>
    </location>
</feature>
<accession>A0ABP0H6D2</accession>
<evidence type="ECO:0000313" key="16">
    <source>
        <dbReference type="Proteomes" id="UP001642483"/>
    </source>
</evidence>
<comment type="subunit">
    <text evidence="10">Interacts with CLK1 C-terminus. Associates with the U5 snRNP and NCOR1 deacetylase complexes. Identified in the spliceosome C complex.</text>
</comment>
<comment type="catalytic activity">
    <reaction evidence="11">
        <text>L-threonyl-[protein] + ATP = O-phospho-L-threonyl-[protein] + ADP + H(+)</text>
        <dbReference type="Rhea" id="RHEA:46608"/>
        <dbReference type="Rhea" id="RHEA-COMP:11060"/>
        <dbReference type="Rhea" id="RHEA-COMP:11605"/>
        <dbReference type="ChEBI" id="CHEBI:15378"/>
        <dbReference type="ChEBI" id="CHEBI:30013"/>
        <dbReference type="ChEBI" id="CHEBI:30616"/>
        <dbReference type="ChEBI" id="CHEBI:61977"/>
        <dbReference type="ChEBI" id="CHEBI:456216"/>
        <dbReference type="EC" id="2.7.11.1"/>
    </reaction>
    <physiologicalReaction direction="left-to-right" evidence="11">
        <dbReference type="Rhea" id="RHEA:46609"/>
    </physiologicalReaction>
</comment>
<name>A0ABP0H6D2_CLALP</name>
<evidence type="ECO:0000256" key="13">
    <source>
        <dbReference type="SAM" id="MobiDB-lite"/>
    </source>
</evidence>
<feature type="compositionally biased region" description="Basic residues" evidence="13">
    <location>
        <begin position="325"/>
        <end position="364"/>
    </location>
</feature>
<feature type="region of interest" description="Disordered" evidence="13">
    <location>
        <begin position="478"/>
        <end position="513"/>
    </location>
</feature>
<comment type="catalytic activity">
    <reaction evidence="12">
        <text>L-seryl-[protein] + ATP = O-phospho-L-seryl-[protein] + ADP + H(+)</text>
        <dbReference type="Rhea" id="RHEA:17989"/>
        <dbReference type="Rhea" id="RHEA-COMP:9863"/>
        <dbReference type="Rhea" id="RHEA-COMP:11604"/>
        <dbReference type="ChEBI" id="CHEBI:15378"/>
        <dbReference type="ChEBI" id="CHEBI:29999"/>
        <dbReference type="ChEBI" id="CHEBI:30616"/>
        <dbReference type="ChEBI" id="CHEBI:83421"/>
        <dbReference type="ChEBI" id="CHEBI:456216"/>
        <dbReference type="EC" id="2.7.11.1"/>
    </reaction>
    <physiologicalReaction direction="left-to-right" evidence="12">
        <dbReference type="Rhea" id="RHEA:17990"/>
    </physiologicalReaction>
</comment>
<comment type="caution">
    <text evidence="15">The sequence shown here is derived from an EMBL/GenBank/DDBJ whole genome shotgun (WGS) entry which is preliminary data.</text>
</comment>
<feature type="compositionally biased region" description="Basic residues" evidence="13">
    <location>
        <begin position="64"/>
        <end position="78"/>
    </location>
</feature>
<evidence type="ECO:0000256" key="2">
    <source>
        <dbReference type="ARBA" id="ARBA00022527"/>
    </source>
</evidence>
<evidence type="ECO:0000256" key="11">
    <source>
        <dbReference type="ARBA" id="ARBA00048659"/>
    </source>
</evidence>
<dbReference type="PANTHER" id="PTHR24058:SF103">
    <property type="entry name" value="SERINE_THREONINE-PROTEIN KINASE PRP4 HOMOLOG"/>
    <property type="match status" value="1"/>
</dbReference>
<comment type="similarity">
    <text evidence="7">Belongs to the protein kinase superfamily. CMGC Ser/Thr protein kinase family.</text>
</comment>
<evidence type="ECO:0000256" key="3">
    <source>
        <dbReference type="ARBA" id="ARBA00022679"/>
    </source>
</evidence>
<dbReference type="PROSITE" id="PS50011">
    <property type="entry name" value="PROTEIN_KINASE_DOM"/>
    <property type="match status" value="1"/>
</dbReference>
<keyword evidence="3" id="KW-0808">Transferase</keyword>
<keyword evidence="2" id="KW-0723">Serine/threonine-protein kinase</keyword>
<dbReference type="Proteomes" id="UP001642483">
    <property type="component" value="Unassembled WGS sequence"/>
</dbReference>
<feature type="compositionally biased region" description="Basic residues" evidence="13">
    <location>
        <begin position="217"/>
        <end position="227"/>
    </location>
</feature>
<feature type="compositionally biased region" description="Basic and acidic residues" evidence="13">
    <location>
        <begin position="228"/>
        <end position="276"/>
    </location>
</feature>
<feature type="compositionally biased region" description="Basic and acidic residues" evidence="13">
    <location>
        <begin position="137"/>
        <end position="147"/>
    </location>
</feature>
<evidence type="ECO:0000256" key="1">
    <source>
        <dbReference type="ARBA" id="ARBA00012513"/>
    </source>
</evidence>
<dbReference type="PANTHER" id="PTHR24058">
    <property type="entry name" value="DUAL SPECIFICITY PROTEIN KINASE"/>
    <property type="match status" value="1"/>
</dbReference>
<evidence type="ECO:0000256" key="7">
    <source>
        <dbReference type="ARBA" id="ARBA00023596"/>
    </source>
</evidence>
<feature type="region of interest" description="Disordered" evidence="13">
    <location>
        <begin position="186"/>
        <end position="417"/>
    </location>
</feature>
<dbReference type="SMART" id="SM00220">
    <property type="entry name" value="S_TKc"/>
    <property type="match status" value="1"/>
</dbReference>
<proteinExistence type="inferred from homology"/>
<keyword evidence="16" id="KW-1185">Reference proteome</keyword>
<evidence type="ECO:0000256" key="10">
    <source>
        <dbReference type="ARBA" id="ARBA00046964"/>
    </source>
</evidence>
<evidence type="ECO:0000256" key="4">
    <source>
        <dbReference type="ARBA" id="ARBA00022741"/>
    </source>
</evidence>
<dbReference type="Pfam" id="PF00069">
    <property type="entry name" value="Pkinase"/>
    <property type="match status" value="1"/>
</dbReference>
<keyword evidence="5" id="KW-0418">Kinase</keyword>
<dbReference type="InterPro" id="IPR011009">
    <property type="entry name" value="Kinase-like_dom_sf"/>
</dbReference>
<feature type="compositionally biased region" description="Acidic residues" evidence="13">
    <location>
        <begin position="400"/>
        <end position="417"/>
    </location>
</feature>
<protein>
    <recommendedName>
        <fullName evidence="8">Serine/threonine-protein kinase PRP4 homolog</fullName>
        <ecNumber evidence="1">2.7.11.1</ecNumber>
    </recommendedName>
    <alternativeName>
        <fullName evidence="9">PRP4 pre-mRNA-processing factor 4 homolog</fullName>
    </alternativeName>
</protein>
<feature type="domain" description="Protein kinase" evidence="14">
    <location>
        <begin position="605"/>
        <end position="924"/>
    </location>
</feature>
<keyword evidence="4" id="KW-0547">Nucleotide-binding</keyword>
<evidence type="ECO:0000256" key="6">
    <source>
        <dbReference type="ARBA" id="ARBA00022840"/>
    </source>
</evidence>
<dbReference type="InterPro" id="IPR050494">
    <property type="entry name" value="Ser_Thr_dual-spec_kinase"/>
</dbReference>
<feature type="compositionally biased region" description="Basic residues" evidence="13">
    <location>
        <begin position="29"/>
        <end position="53"/>
    </location>
</feature>
<evidence type="ECO:0000256" key="8">
    <source>
        <dbReference type="ARBA" id="ARBA00023637"/>
    </source>
</evidence>
<evidence type="ECO:0000256" key="9">
    <source>
        <dbReference type="ARBA" id="ARBA00031858"/>
    </source>
</evidence>
<dbReference type="InterPro" id="IPR008271">
    <property type="entry name" value="Ser/Thr_kinase_AS"/>
</dbReference>
<dbReference type="EMBL" id="CAWYQH010000174">
    <property type="protein sequence ID" value="CAK8698519.1"/>
    <property type="molecule type" value="Genomic_DNA"/>
</dbReference>
<dbReference type="EC" id="2.7.11.1" evidence="1"/>
<feature type="compositionally biased region" description="Basic and acidic residues" evidence="13">
    <location>
        <begin position="283"/>
        <end position="324"/>
    </location>
</feature>
<dbReference type="SUPFAM" id="SSF56112">
    <property type="entry name" value="Protein kinase-like (PK-like)"/>
    <property type="match status" value="1"/>
</dbReference>
<dbReference type="InterPro" id="IPR000719">
    <property type="entry name" value="Prot_kinase_dom"/>
</dbReference>
<feature type="compositionally biased region" description="Polar residues" evidence="13">
    <location>
        <begin position="478"/>
        <end position="493"/>
    </location>
</feature>
<dbReference type="InterPro" id="IPR044092">
    <property type="entry name" value="STKc_PRP4"/>
</dbReference>
<feature type="compositionally biased region" description="Basic and acidic residues" evidence="13">
    <location>
        <begin position="538"/>
        <end position="553"/>
    </location>
</feature>
<dbReference type="Gene3D" id="3.30.200.20">
    <property type="entry name" value="Phosphorylase Kinase, domain 1"/>
    <property type="match status" value="1"/>
</dbReference>
<reference evidence="15 16" key="1">
    <citation type="submission" date="2024-02" db="EMBL/GenBank/DDBJ databases">
        <authorList>
            <person name="Daric V."/>
            <person name="Darras S."/>
        </authorList>
    </citation>
    <scope>NUCLEOTIDE SEQUENCE [LARGE SCALE GENOMIC DNA]</scope>
</reference>
<dbReference type="CDD" id="cd14135">
    <property type="entry name" value="STKc_PRP4"/>
    <property type="match status" value="1"/>
</dbReference>
<sequence>MGSKKHQKDADSDASLSDSDSLAEEIAPKVKKAHKTKKKHKKQKGRQEKKHRKSVSDDEISDKGHKRHKHKRKKHKADKKFESDNSSAVDIDVPVKRRRTNSGVQKFDPEDVTLSQDVVTDYAENGSTTINGVSDEIPPHSADEGSHKVEICDLERQKELLQAALMQNDALEEGELSGNEKMEAVEAENIELDKETINCAGGDQGNEVEINHSEKRSSKKKKKKERSRSKEKEKISSHKEARSEKPSHRKSSDQLRKPKTSEKHRGESMDSREKSRSSSKMLSSDRNHDSRHADGHIPRERSRNQDIRDISRDRRIESRTDKQRMHSSHRSLSRRSRSRERTRHRRSRSRDRRDNSRRHHHDSRRRADSRERRRHRRRSSLEDKFVGSFSEGMKKHESSDESDVMEMAVDDSDEDEEVVIERRRKERLAIVNKYQEQEKKGLIPGLTAVADERHLLERDNEDDSGNLVIADDMFVSAAQSTDASSPQTGTPATDRQRSLTPEGEISLTPSFTDNLKNLTSADFESALKDKIKQLSKNIEDEKERQQEEQKKAASDMFSEDFTPTQSLTRQLHRGSDSQDPNLQDNWTDAEGYYRVSIGEVLDKRYQVYGFTGQGVFSNVVRARDTVRGNSEVAIKIIRRNDLMHKTGLKELEYLKKLNDVDRDDRYHCLRLYRQFNHKSHLCLVFESLSMNLRELLKKYGASIGLHIKAVQSYTQQLFLSLKLLKKCNLLHADIKPDNILVSENKSLLKLCDFGSTSHIADQEITPYLVSRFYRAPEIILGMKYGHGIDMWSVACTIFEIYTGRILFPGKSNNQMLKLMMDLKGKIPHRVLKKGILKDQHFDHSLNFLHTEVDKVTEREKVTVMSTVNASVDLKKELLSGQSVSRIPEDQLRKINQLIDLLDKCLSLDPAKRLSVSQALAHPFVQEKSKIDEI</sequence>
<evidence type="ECO:0000259" key="14">
    <source>
        <dbReference type="PROSITE" id="PS50011"/>
    </source>
</evidence>
<keyword evidence="6" id="KW-0067">ATP-binding</keyword>
<evidence type="ECO:0000256" key="5">
    <source>
        <dbReference type="ARBA" id="ARBA00022777"/>
    </source>
</evidence>
<dbReference type="PROSITE" id="PS00108">
    <property type="entry name" value="PROTEIN_KINASE_ST"/>
    <property type="match status" value="1"/>
</dbReference>
<feature type="region of interest" description="Disordered" evidence="13">
    <location>
        <begin position="126"/>
        <end position="147"/>
    </location>
</feature>
<feature type="region of interest" description="Disordered" evidence="13">
    <location>
        <begin position="538"/>
        <end position="585"/>
    </location>
</feature>
<evidence type="ECO:0000256" key="12">
    <source>
        <dbReference type="ARBA" id="ARBA00048977"/>
    </source>
</evidence>
<evidence type="ECO:0000313" key="15">
    <source>
        <dbReference type="EMBL" id="CAK8698519.1"/>
    </source>
</evidence>
<dbReference type="Gene3D" id="1.10.510.10">
    <property type="entry name" value="Transferase(Phosphotransferase) domain 1"/>
    <property type="match status" value="1"/>
</dbReference>
<gene>
    <name evidence="15" type="ORF">CVLEPA_LOCUS31954</name>
</gene>